<evidence type="ECO:0000313" key="2">
    <source>
        <dbReference type="EMBL" id="GFY95225.1"/>
    </source>
</evidence>
<reference evidence="2 3" key="1">
    <citation type="submission" date="2019-07" db="EMBL/GenBank/DDBJ databases">
        <title>De Novo Assembly of kiwifruit Actinidia rufa.</title>
        <authorList>
            <person name="Sugita-Konishi S."/>
            <person name="Sato K."/>
            <person name="Mori E."/>
            <person name="Abe Y."/>
            <person name="Kisaki G."/>
            <person name="Hamano K."/>
            <person name="Suezawa K."/>
            <person name="Otani M."/>
            <person name="Fukuda T."/>
            <person name="Manabe T."/>
            <person name="Gomi K."/>
            <person name="Tabuchi M."/>
            <person name="Akimitsu K."/>
            <person name="Kataoka I."/>
        </authorList>
    </citation>
    <scope>NUCLEOTIDE SEQUENCE [LARGE SCALE GENOMIC DNA]</scope>
    <source>
        <strain evidence="3">cv. Fuchu</strain>
    </source>
</reference>
<dbReference type="GO" id="GO:0009941">
    <property type="term" value="C:chloroplast envelope"/>
    <property type="evidence" value="ECO:0007669"/>
    <property type="project" value="TreeGrafter"/>
</dbReference>
<evidence type="ECO:0000256" key="1">
    <source>
        <dbReference type="SAM" id="Phobius"/>
    </source>
</evidence>
<organism evidence="2 3">
    <name type="scientific">Actinidia rufa</name>
    <dbReference type="NCBI Taxonomy" id="165716"/>
    <lineage>
        <taxon>Eukaryota</taxon>
        <taxon>Viridiplantae</taxon>
        <taxon>Streptophyta</taxon>
        <taxon>Embryophyta</taxon>
        <taxon>Tracheophyta</taxon>
        <taxon>Spermatophyta</taxon>
        <taxon>Magnoliopsida</taxon>
        <taxon>eudicotyledons</taxon>
        <taxon>Gunneridae</taxon>
        <taxon>Pentapetalae</taxon>
        <taxon>asterids</taxon>
        <taxon>Ericales</taxon>
        <taxon>Actinidiaceae</taxon>
        <taxon>Actinidia</taxon>
    </lineage>
</organism>
<dbReference type="PANTHER" id="PTHR47380">
    <property type="entry name" value="OS02G0533000 PROTEIN"/>
    <property type="match status" value="1"/>
</dbReference>
<keyword evidence="1" id="KW-1133">Transmembrane helix</keyword>
<proteinExistence type="predicted"/>
<sequence>MRTDNDGMKFIESVFSFVFGDGDPNQGIEEERWKLIGEYIASNGGVVTAEELAPYLDLETSKETGDDSYILPVLLRFEGQPEVDDEGVFGSRIWRGKRKMEKVDHPMVPKREILFTGFQHYSAQLLLKGKEGRNMLGENGLSGLEGLRSFFEEKKWRFSQTSTSERAMVIGLGGLNLFGVIILGTMLKNAAIRPSGFITFVSDIFPLLQIYAASFFAIPALLSAQDMAQRTFIGQDRIVYSTDKDLIEQDYEAREWDKRFRDIEKSD</sequence>
<protein>
    <submittedName>
        <fullName evidence="2">Iron-sulfur cluster biosynthesis family protein</fullName>
    </submittedName>
</protein>
<comment type="caution">
    <text evidence="2">The sequence shown here is derived from an EMBL/GenBank/DDBJ whole genome shotgun (WGS) entry which is preliminary data.</text>
</comment>
<keyword evidence="1" id="KW-0472">Membrane</keyword>
<dbReference type="PANTHER" id="PTHR47380:SF4">
    <property type="entry name" value="OS02G0533000 PROTEIN"/>
    <property type="match status" value="1"/>
</dbReference>
<gene>
    <name evidence="2" type="ORF">Acr_10g0006100</name>
</gene>
<dbReference type="OrthoDB" id="4518at2759"/>
<name>A0A7J0F973_9ERIC</name>
<dbReference type="EMBL" id="BJWL01000010">
    <property type="protein sequence ID" value="GFY95225.1"/>
    <property type="molecule type" value="Genomic_DNA"/>
</dbReference>
<accession>A0A7J0F973</accession>
<dbReference type="Proteomes" id="UP000585474">
    <property type="component" value="Unassembled WGS sequence"/>
</dbReference>
<dbReference type="AlphaFoldDB" id="A0A7J0F973"/>
<feature type="transmembrane region" description="Helical" evidence="1">
    <location>
        <begin position="167"/>
        <end position="187"/>
    </location>
</feature>
<dbReference type="InterPro" id="IPR044200">
    <property type="entry name" value="At5g03900-like"/>
</dbReference>
<keyword evidence="3" id="KW-1185">Reference proteome</keyword>
<keyword evidence="1" id="KW-0812">Transmembrane</keyword>
<evidence type="ECO:0000313" key="3">
    <source>
        <dbReference type="Proteomes" id="UP000585474"/>
    </source>
</evidence>
<feature type="transmembrane region" description="Helical" evidence="1">
    <location>
        <begin position="207"/>
        <end position="224"/>
    </location>
</feature>